<dbReference type="PANTHER" id="PTHR39179:SF2">
    <property type="entry name" value="ENDOSPORE COAT-ASSOCIATED PROTEIN YUTH"/>
    <property type="match status" value="1"/>
</dbReference>
<keyword evidence="1" id="KW-0946">Virion</keyword>
<proteinExistence type="predicted"/>
<dbReference type="NCBIfam" id="TIGR02905">
    <property type="entry name" value="spore_yutH"/>
    <property type="match status" value="1"/>
</dbReference>
<accession>A0A940SJ28</accession>
<organism evidence="1 2">
    <name type="scientific">Gottfriedia endophytica</name>
    <dbReference type="NCBI Taxonomy" id="2820819"/>
    <lineage>
        <taxon>Bacteria</taxon>
        <taxon>Bacillati</taxon>
        <taxon>Bacillota</taxon>
        <taxon>Bacilli</taxon>
        <taxon>Bacillales</taxon>
        <taxon>Bacillaceae</taxon>
        <taxon>Gottfriedia</taxon>
    </lineage>
</organism>
<dbReference type="Proteomes" id="UP000682134">
    <property type="component" value="Unassembled WGS sequence"/>
</dbReference>
<dbReference type="SUPFAM" id="SSF56112">
    <property type="entry name" value="Protein kinase-like (PK-like)"/>
    <property type="match status" value="1"/>
</dbReference>
<gene>
    <name evidence="1" type="primary">yutH</name>
    <name evidence="1" type="ORF">J5Y03_10580</name>
</gene>
<dbReference type="PANTHER" id="PTHR39179">
    <property type="entry name" value="SPORE COAT PROTEIN I"/>
    <property type="match status" value="1"/>
</dbReference>
<dbReference type="AlphaFoldDB" id="A0A940SJ28"/>
<sequence length="340" mass="41152">MFNRNEDISQDLFHHYQIQPAELIKVDSYYLFWQRNRVYFVVPVSQYKEEELQEMKKLSDYMQSLGDLSVATFVQNTQGYFVSRMANSNHALFRCNRQYERNKSIGEEFAIFHARGKKYAEDVVELNRIGQWKTLWEKRLEQLERFWQSKVNSHPENYFEQIFVESFPYYLGLTENAIQYVVDTELDTKPELVDAATICHQKLNIRHLKSIYHAKIPVEWTYDHFSRDLAEVIREHYFEYGDQCMEHILTFLYGYEKRSPLSSFSWRLLYARLIFPVHYFETVEGYYLTKTDDERKQREHELIYHLETAEKYEQFLGTFFEKIGLPVEKLGIRELSWLKK</sequence>
<dbReference type="InterPro" id="IPR011009">
    <property type="entry name" value="Kinase-like_dom_sf"/>
</dbReference>
<keyword evidence="1" id="KW-0167">Capsid protein</keyword>
<dbReference type="InterPro" id="IPR047175">
    <property type="entry name" value="CotS-like"/>
</dbReference>
<protein>
    <submittedName>
        <fullName evidence="1">Spore coat protein YutH</fullName>
    </submittedName>
</protein>
<keyword evidence="2" id="KW-1185">Reference proteome</keyword>
<dbReference type="Gene3D" id="3.90.1200.10">
    <property type="match status" value="1"/>
</dbReference>
<dbReference type="InterPro" id="IPR014254">
    <property type="entry name" value="Spore_coat_YutH"/>
</dbReference>
<reference evidence="1" key="1">
    <citation type="submission" date="2021-04" db="EMBL/GenBank/DDBJ databases">
        <title>Genome seq and assembly of Bacillus sp.</title>
        <authorList>
            <person name="Chhetri G."/>
        </authorList>
    </citation>
    <scope>NUCLEOTIDE SEQUENCE</scope>
    <source>
        <strain evidence="1">RG28</strain>
    </source>
</reference>
<comment type="caution">
    <text evidence="1">The sequence shown here is derived from an EMBL/GenBank/DDBJ whole genome shotgun (WGS) entry which is preliminary data.</text>
</comment>
<name>A0A940SJ28_9BACI</name>
<dbReference type="RefSeq" id="WP_209405374.1">
    <property type="nucleotide sequence ID" value="NZ_JAGIYQ010000006.1"/>
</dbReference>
<evidence type="ECO:0000313" key="1">
    <source>
        <dbReference type="EMBL" id="MBP0725615.1"/>
    </source>
</evidence>
<dbReference type="GO" id="GO:0042601">
    <property type="term" value="C:endospore-forming forespore"/>
    <property type="evidence" value="ECO:0007669"/>
    <property type="project" value="TreeGrafter"/>
</dbReference>
<dbReference type="EMBL" id="JAGIYQ010000006">
    <property type="protein sequence ID" value="MBP0725615.1"/>
    <property type="molecule type" value="Genomic_DNA"/>
</dbReference>
<evidence type="ECO:0000313" key="2">
    <source>
        <dbReference type="Proteomes" id="UP000682134"/>
    </source>
</evidence>